<protein>
    <submittedName>
        <fullName evidence="3">Glycine betaine ABC transporter substrate-binding protein</fullName>
    </submittedName>
</protein>
<dbReference type="STRING" id="1850254.LPB137_05300"/>
<evidence type="ECO:0000256" key="1">
    <source>
        <dbReference type="SAM" id="SignalP"/>
    </source>
</evidence>
<sequence>MLNKKSLISLVASVAVASSLFGAKVTAVKTAIAEEGFQMQVVVEVLKKMGHTVEVTNDVDYAIAFQTIANNAQSDDVYFMAAHWDPLQNTMVEGAGGEAKLTKFSDFVANCAQGYLIDKKTADKYNIKYVNDLNKPEIAKLFDSNGNGKADLTGCSGGWGCSKVIEHQLDAYGLRDNIDHNQGSYSALIADTIARYKTGKPIFYYTWTPYWVSGQLVPGKDVTFLQVTKSANPDGYSTKLPNGTDYGFAVNNQKIVANKSVLTKHKDIAKLFDIIKLSVNDVSGENMLMANGQNKHTDVQRHAQTWLENNKATVDAWIKEAKAAK</sequence>
<proteinExistence type="predicted"/>
<dbReference type="Gene3D" id="3.40.190.10">
    <property type="entry name" value="Periplasmic binding protein-like II"/>
    <property type="match status" value="1"/>
</dbReference>
<dbReference type="AlphaFoldDB" id="A0A1P8KLB5"/>
<name>A0A1P8KLB5_9BACT</name>
<dbReference type="InterPro" id="IPR007210">
    <property type="entry name" value="ABC_Gly_betaine_transp_sub-bd"/>
</dbReference>
<dbReference type="RefSeq" id="WP_076085385.1">
    <property type="nucleotide sequence ID" value="NZ_CP019070.1"/>
</dbReference>
<evidence type="ECO:0000313" key="4">
    <source>
        <dbReference type="Proteomes" id="UP000186074"/>
    </source>
</evidence>
<gene>
    <name evidence="3" type="ORF">LPB137_05300</name>
</gene>
<keyword evidence="1" id="KW-0732">Signal</keyword>
<dbReference type="Proteomes" id="UP000186074">
    <property type="component" value="Chromosome"/>
</dbReference>
<dbReference type="SUPFAM" id="SSF53850">
    <property type="entry name" value="Periplasmic binding protein-like II"/>
    <property type="match status" value="1"/>
</dbReference>
<dbReference type="GO" id="GO:0043190">
    <property type="term" value="C:ATP-binding cassette (ABC) transporter complex"/>
    <property type="evidence" value="ECO:0007669"/>
    <property type="project" value="InterPro"/>
</dbReference>
<feature type="signal peptide" evidence="1">
    <location>
        <begin position="1"/>
        <end position="23"/>
    </location>
</feature>
<evidence type="ECO:0000259" key="2">
    <source>
        <dbReference type="Pfam" id="PF04069"/>
    </source>
</evidence>
<organism evidence="3 4">
    <name type="scientific">Poseidonibacter parvus</name>
    <dbReference type="NCBI Taxonomy" id="1850254"/>
    <lineage>
        <taxon>Bacteria</taxon>
        <taxon>Pseudomonadati</taxon>
        <taxon>Campylobacterota</taxon>
        <taxon>Epsilonproteobacteria</taxon>
        <taxon>Campylobacterales</taxon>
        <taxon>Arcobacteraceae</taxon>
        <taxon>Poseidonibacter</taxon>
    </lineage>
</organism>
<dbReference type="Gene3D" id="3.40.190.100">
    <property type="entry name" value="Glycine betaine-binding periplasmic protein, domain 2"/>
    <property type="match status" value="1"/>
</dbReference>
<feature type="chain" id="PRO_5012230439" evidence="1">
    <location>
        <begin position="24"/>
        <end position="325"/>
    </location>
</feature>
<keyword evidence="4" id="KW-1185">Reference proteome</keyword>
<accession>A0A1P8KLB5</accession>
<dbReference type="KEGG" id="alp:LPB137_05300"/>
<dbReference type="Pfam" id="PF04069">
    <property type="entry name" value="OpuAC"/>
    <property type="match status" value="1"/>
</dbReference>
<dbReference type="EMBL" id="CP019070">
    <property type="protein sequence ID" value="APW65306.1"/>
    <property type="molecule type" value="Genomic_DNA"/>
</dbReference>
<reference evidence="3 4" key="1">
    <citation type="submission" date="2017-01" db="EMBL/GenBank/DDBJ databases">
        <title>Genome sequencing of Arcobacter sp. LPB0137.</title>
        <authorList>
            <person name="Lee G.-W."/>
            <person name="Yi H."/>
        </authorList>
    </citation>
    <scope>NUCLEOTIDE SEQUENCE [LARGE SCALE GENOMIC DNA]</scope>
    <source>
        <strain evidence="3 4">LPB0137</strain>
    </source>
</reference>
<feature type="domain" description="ABC-type glycine betaine transport system substrate-binding" evidence="2">
    <location>
        <begin position="29"/>
        <end position="309"/>
    </location>
</feature>
<dbReference type="GO" id="GO:0022857">
    <property type="term" value="F:transmembrane transporter activity"/>
    <property type="evidence" value="ECO:0007669"/>
    <property type="project" value="InterPro"/>
</dbReference>
<evidence type="ECO:0000313" key="3">
    <source>
        <dbReference type="EMBL" id="APW65306.1"/>
    </source>
</evidence>
<dbReference type="CDD" id="cd13638">
    <property type="entry name" value="PBP2_EcProx_like"/>
    <property type="match status" value="1"/>
</dbReference>
<dbReference type="NCBIfam" id="NF008334">
    <property type="entry name" value="PRK11119.1"/>
    <property type="match status" value="1"/>
</dbReference>
<dbReference type="OrthoDB" id="9786266at2"/>